<sequence length="101" mass="11521">MVTIQDSTNEQKSYESKLYEIDARLKVLEQSLQSKADTKDVILKIDELIKEKELITKNELNNFHKKMEATLHANHVKLLKWLIATGLSTVAAIAGVIRIFI</sequence>
<evidence type="ECO:0000256" key="1">
    <source>
        <dbReference type="SAM" id="Phobius"/>
    </source>
</evidence>
<dbReference type="STRING" id="640948.SAMN05216238_1193"/>
<feature type="transmembrane region" description="Helical" evidence="1">
    <location>
        <begin position="81"/>
        <end position="100"/>
    </location>
</feature>
<accession>A0A1I2AXR8</accession>
<keyword evidence="1" id="KW-0472">Membrane</keyword>
<keyword evidence="1" id="KW-1133">Transmembrane helix</keyword>
<evidence type="ECO:0000313" key="2">
    <source>
        <dbReference type="EMBL" id="SFE48559.1"/>
    </source>
</evidence>
<keyword evidence="1" id="KW-0812">Transmembrane</keyword>
<dbReference type="EMBL" id="FOMR01000019">
    <property type="protein sequence ID" value="SFE48559.1"/>
    <property type="molecule type" value="Genomic_DNA"/>
</dbReference>
<dbReference type="OrthoDB" id="2706879at2"/>
<name>A0A1I2AXR8_9BACI</name>
<dbReference type="AlphaFoldDB" id="A0A1I2AXR8"/>
<dbReference type="Proteomes" id="UP000199474">
    <property type="component" value="Unassembled WGS sequence"/>
</dbReference>
<gene>
    <name evidence="2" type="ORF">SAMN05216238_1193</name>
</gene>
<organism evidence="2 3">
    <name type="scientific">Lentibacillus persicus</name>
    <dbReference type="NCBI Taxonomy" id="640948"/>
    <lineage>
        <taxon>Bacteria</taxon>
        <taxon>Bacillati</taxon>
        <taxon>Bacillota</taxon>
        <taxon>Bacilli</taxon>
        <taxon>Bacillales</taxon>
        <taxon>Bacillaceae</taxon>
        <taxon>Lentibacillus</taxon>
    </lineage>
</organism>
<evidence type="ECO:0000313" key="3">
    <source>
        <dbReference type="Proteomes" id="UP000199474"/>
    </source>
</evidence>
<reference evidence="3" key="1">
    <citation type="submission" date="2016-10" db="EMBL/GenBank/DDBJ databases">
        <authorList>
            <person name="Varghese N."/>
            <person name="Submissions S."/>
        </authorList>
    </citation>
    <scope>NUCLEOTIDE SEQUENCE [LARGE SCALE GENOMIC DNA]</scope>
    <source>
        <strain evidence="3">DSM 22530</strain>
    </source>
</reference>
<protein>
    <submittedName>
        <fullName evidence="2">Uncharacterized protein</fullName>
    </submittedName>
</protein>
<keyword evidence="3" id="KW-1185">Reference proteome</keyword>
<proteinExistence type="predicted"/>